<protein>
    <submittedName>
        <fullName evidence="2">Uncharacterized protein</fullName>
    </submittedName>
</protein>
<evidence type="ECO:0000256" key="1">
    <source>
        <dbReference type="SAM" id="MobiDB-lite"/>
    </source>
</evidence>
<feature type="region of interest" description="Disordered" evidence="1">
    <location>
        <begin position="14"/>
        <end position="40"/>
    </location>
</feature>
<evidence type="ECO:0000313" key="2">
    <source>
        <dbReference type="EMBL" id="KAK0433759.1"/>
    </source>
</evidence>
<keyword evidence="3" id="KW-1185">Reference proteome</keyword>
<sequence length="114" mass="12619">MVASDRREIFGAYNKAIQADSHEEGPDPLSEPTTLAPHRADSQMSCSINFEMNAKKWQEYYSHDVNGNGQGGHKHVEINTLHFEKILLKHTSLPGLPEVTLSAITETGQSESLT</sequence>
<dbReference type="Proteomes" id="UP001175226">
    <property type="component" value="Unassembled WGS sequence"/>
</dbReference>
<evidence type="ECO:0000313" key="3">
    <source>
        <dbReference type="Proteomes" id="UP001175226"/>
    </source>
</evidence>
<proteinExistence type="predicted"/>
<gene>
    <name evidence="2" type="ORF">EV421DRAFT_1741314</name>
</gene>
<organism evidence="2 3">
    <name type="scientific">Armillaria borealis</name>
    <dbReference type="NCBI Taxonomy" id="47425"/>
    <lineage>
        <taxon>Eukaryota</taxon>
        <taxon>Fungi</taxon>
        <taxon>Dikarya</taxon>
        <taxon>Basidiomycota</taxon>
        <taxon>Agaricomycotina</taxon>
        <taxon>Agaricomycetes</taxon>
        <taxon>Agaricomycetidae</taxon>
        <taxon>Agaricales</taxon>
        <taxon>Marasmiineae</taxon>
        <taxon>Physalacriaceae</taxon>
        <taxon>Armillaria</taxon>
    </lineage>
</organism>
<dbReference type="EMBL" id="JAUEPT010000077">
    <property type="protein sequence ID" value="KAK0433759.1"/>
    <property type="molecule type" value="Genomic_DNA"/>
</dbReference>
<accession>A0AA39MHC9</accession>
<reference evidence="2" key="1">
    <citation type="submission" date="2023-06" db="EMBL/GenBank/DDBJ databases">
        <authorList>
            <consortium name="Lawrence Berkeley National Laboratory"/>
            <person name="Ahrendt S."/>
            <person name="Sahu N."/>
            <person name="Indic B."/>
            <person name="Wong-Bajracharya J."/>
            <person name="Merenyi Z."/>
            <person name="Ke H.-M."/>
            <person name="Monk M."/>
            <person name="Kocsube S."/>
            <person name="Drula E."/>
            <person name="Lipzen A."/>
            <person name="Balint B."/>
            <person name="Henrissat B."/>
            <person name="Andreopoulos B."/>
            <person name="Martin F.M."/>
            <person name="Harder C.B."/>
            <person name="Rigling D."/>
            <person name="Ford K.L."/>
            <person name="Foster G.D."/>
            <person name="Pangilinan J."/>
            <person name="Papanicolaou A."/>
            <person name="Barry K."/>
            <person name="LaButti K."/>
            <person name="Viragh M."/>
            <person name="Koriabine M."/>
            <person name="Yan M."/>
            <person name="Riley R."/>
            <person name="Champramary S."/>
            <person name="Plett K.L."/>
            <person name="Tsai I.J."/>
            <person name="Slot J."/>
            <person name="Sipos G."/>
            <person name="Plett J."/>
            <person name="Nagy L.G."/>
            <person name="Grigoriev I.V."/>
        </authorList>
    </citation>
    <scope>NUCLEOTIDE SEQUENCE</scope>
    <source>
        <strain evidence="2">FPL87.14</strain>
    </source>
</reference>
<comment type="caution">
    <text evidence="2">The sequence shown here is derived from an EMBL/GenBank/DDBJ whole genome shotgun (WGS) entry which is preliminary data.</text>
</comment>
<dbReference type="AlphaFoldDB" id="A0AA39MHC9"/>
<name>A0AA39MHC9_9AGAR</name>